<sequence length="642" mass="67828">MSAPLAHGQDSPAVNLGVWAYEDMILGDLLLPLGGPGYVDIVGKPCEPGEGLAKWGVSVRPMSSSSAPLEHITTNRMVIPKQVNGQDIGKPSLDNVQLRRLAPLPEHAVVEAYQQHLAGLDEAAARELNEAVAAEILARNPNAIHRVFSQPEEDPATSGWKVLDGFGGKFWGTRSNPYPTETAVGTATPEDIWDETAEATPLLDATGSRVRVLASERNADGSIRVVYQPLPDDLVDSGAFRQDSDLNPDMTPGRSTSLDRVVYETTISPEQFATLTQLPPGEVLEADFDRDLTTIYEVMAEKVGISYAGPLSVDAEGALYGGLVLPVAQTPAEAVEVADTIEGLDRISAGEENLFYAITESEDGTYWVIDFATPPMQASFDVTVDTPEDAAAAAGAYVPAQVYTAQTCTRWSNELAWECESLFEYPWGRGGNTESHPDSEVTENVVRGTLEIPQGATAAELRRGIFGNPSCMVTRPTEDPDNLDALASTILPTDYNNRFPGQPENPISPADMFLEGAYIDDIPMRGANDGPGWINEDACDQAAVPLVCSADTPPGGSSLPGAALLGSALLSSGTGSSSPDVSSPAPAQTTVVPQPQSPAQPAEQAQPAPRGLAQTGASVIGLAVVGLLALAGGVLLVLRRRR</sequence>
<feature type="compositionally biased region" description="Low complexity" evidence="5">
    <location>
        <begin position="571"/>
        <end position="609"/>
    </location>
</feature>
<organism evidence="8 9">
    <name type="scientific">Corynebacterium nasicanis</name>
    <dbReference type="NCBI Taxonomy" id="1448267"/>
    <lineage>
        <taxon>Bacteria</taxon>
        <taxon>Bacillati</taxon>
        <taxon>Actinomycetota</taxon>
        <taxon>Actinomycetes</taxon>
        <taxon>Mycobacteriales</taxon>
        <taxon>Corynebacteriaceae</taxon>
        <taxon>Corynebacterium</taxon>
    </lineage>
</organism>
<protein>
    <submittedName>
        <fullName evidence="8">LPXTG cell wall anchor domain-containing protein</fullName>
    </submittedName>
</protein>
<evidence type="ECO:0000313" key="8">
    <source>
        <dbReference type="EMBL" id="MFC6145807.1"/>
    </source>
</evidence>
<proteinExistence type="predicted"/>
<dbReference type="Pfam" id="PF00746">
    <property type="entry name" value="Gram_pos_anchor"/>
    <property type="match status" value="1"/>
</dbReference>
<evidence type="ECO:0000313" key="9">
    <source>
        <dbReference type="Proteomes" id="UP001596244"/>
    </source>
</evidence>
<dbReference type="RefSeq" id="WP_376999783.1">
    <property type="nucleotide sequence ID" value="NZ_JBHSQE010000001.1"/>
</dbReference>
<accession>A0ABW1Q8X9</accession>
<keyword evidence="3" id="KW-0732">Signal</keyword>
<gene>
    <name evidence="8" type="ORF">ACFPUZ_03135</name>
</gene>
<evidence type="ECO:0000256" key="4">
    <source>
        <dbReference type="ARBA" id="ARBA00023088"/>
    </source>
</evidence>
<comment type="caution">
    <text evidence="8">The sequence shown here is derived from an EMBL/GenBank/DDBJ whole genome shotgun (WGS) entry which is preliminary data.</text>
</comment>
<dbReference type="EMBL" id="JBHSQE010000001">
    <property type="protein sequence ID" value="MFC6145807.1"/>
    <property type="molecule type" value="Genomic_DNA"/>
</dbReference>
<dbReference type="InterPro" id="IPR019931">
    <property type="entry name" value="LPXTG_anchor"/>
</dbReference>
<keyword evidence="2" id="KW-0964">Secreted</keyword>
<keyword evidence="4" id="KW-0572">Peptidoglycan-anchor</keyword>
<dbReference type="Proteomes" id="UP001596244">
    <property type="component" value="Unassembled WGS sequence"/>
</dbReference>
<dbReference type="NCBIfam" id="TIGR01167">
    <property type="entry name" value="LPXTG_anchor"/>
    <property type="match status" value="1"/>
</dbReference>
<name>A0ABW1Q8X9_9CORY</name>
<evidence type="ECO:0000259" key="7">
    <source>
        <dbReference type="Pfam" id="PF00746"/>
    </source>
</evidence>
<feature type="domain" description="Gram-positive cocci surface proteins LPxTG" evidence="7">
    <location>
        <begin position="614"/>
        <end position="642"/>
    </location>
</feature>
<keyword evidence="9" id="KW-1185">Reference proteome</keyword>
<keyword evidence="6" id="KW-0472">Membrane</keyword>
<keyword evidence="1" id="KW-0134">Cell wall</keyword>
<evidence type="ECO:0000256" key="3">
    <source>
        <dbReference type="ARBA" id="ARBA00022729"/>
    </source>
</evidence>
<reference evidence="9" key="1">
    <citation type="journal article" date="2019" name="Int. J. Syst. Evol. Microbiol.">
        <title>The Global Catalogue of Microorganisms (GCM) 10K type strain sequencing project: providing services to taxonomists for standard genome sequencing and annotation.</title>
        <authorList>
            <consortium name="The Broad Institute Genomics Platform"/>
            <consortium name="The Broad Institute Genome Sequencing Center for Infectious Disease"/>
            <person name="Wu L."/>
            <person name="Ma J."/>
        </authorList>
    </citation>
    <scope>NUCLEOTIDE SEQUENCE [LARGE SCALE GENOMIC DNA]</scope>
    <source>
        <strain evidence="9">CCUG 51943</strain>
    </source>
</reference>
<feature type="region of interest" description="Disordered" evidence="5">
    <location>
        <begin position="571"/>
        <end position="610"/>
    </location>
</feature>
<keyword evidence="6" id="KW-1133">Transmembrane helix</keyword>
<evidence type="ECO:0000256" key="5">
    <source>
        <dbReference type="SAM" id="MobiDB-lite"/>
    </source>
</evidence>
<evidence type="ECO:0000256" key="6">
    <source>
        <dbReference type="SAM" id="Phobius"/>
    </source>
</evidence>
<evidence type="ECO:0000256" key="2">
    <source>
        <dbReference type="ARBA" id="ARBA00022525"/>
    </source>
</evidence>
<feature type="transmembrane region" description="Helical" evidence="6">
    <location>
        <begin position="616"/>
        <end position="638"/>
    </location>
</feature>
<keyword evidence="6" id="KW-0812">Transmembrane</keyword>
<evidence type="ECO:0000256" key="1">
    <source>
        <dbReference type="ARBA" id="ARBA00022512"/>
    </source>
</evidence>